<name>A0A150X0W7_9BACT</name>
<keyword evidence="3" id="KW-1185">Reference proteome</keyword>
<feature type="transmembrane region" description="Helical" evidence="1">
    <location>
        <begin position="53"/>
        <end position="76"/>
    </location>
</feature>
<feature type="transmembrane region" description="Helical" evidence="1">
    <location>
        <begin position="88"/>
        <end position="108"/>
    </location>
</feature>
<accession>A0A150X0W7</accession>
<evidence type="ECO:0000313" key="3">
    <source>
        <dbReference type="Proteomes" id="UP000075615"/>
    </source>
</evidence>
<proteinExistence type="predicted"/>
<comment type="caution">
    <text evidence="2">The sequence shown here is derived from an EMBL/GenBank/DDBJ whole genome shotgun (WGS) entry which is preliminary data.</text>
</comment>
<dbReference type="Proteomes" id="UP000075615">
    <property type="component" value="Unassembled WGS sequence"/>
</dbReference>
<gene>
    <name evidence="2" type="ORF">AWN68_11425</name>
</gene>
<evidence type="ECO:0000256" key="1">
    <source>
        <dbReference type="SAM" id="Phobius"/>
    </source>
</evidence>
<feature type="transmembrane region" description="Helical" evidence="1">
    <location>
        <begin position="129"/>
        <end position="148"/>
    </location>
</feature>
<dbReference type="AlphaFoldDB" id="A0A150X0W7"/>
<reference evidence="2 3" key="1">
    <citation type="submission" date="2016-01" db="EMBL/GenBank/DDBJ databases">
        <title>Genome sequencing of Roseivirga echinicomitans KMM 6058.</title>
        <authorList>
            <person name="Selvaratnam C."/>
            <person name="Thevarajoo S."/>
            <person name="Goh K.M."/>
            <person name="Ee R."/>
            <person name="Chan K.-G."/>
            <person name="Chong C.S."/>
        </authorList>
    </citation>
    <scope>NUCLEOTIDE SEQUENCE [LARGE SCALE GENOMIC DNA]</scope>
    <source>
        <strain evidence="2 3">KMM 6058</strain>
    </source>
</reference>
<keyword evidence="1" id="KW-0812">Transmembrane</keyword>
<evidence type="ECO:0000313" key="2">
    <source>
        <dbReference type="EMBL" id="KYG72369.1"/>
    </source>
</evidence>
<organism evidence="2 3">
    <name type="scientific">Roseivirga echinicomitans</name>
    <dbReference type="NCBI Taxonomy" id="296218"/>
    <lineage>
        <taxon>Bacteria</taxon>
        <taxon>Pseudomonadati</taxon>
        <taxon>Bacteroidota</taxon>
        <taxon>Cytophagia</taxon>
        <taxon>Cytophagales</taxon>
        <taxon>Roseivirgaceae</taxon>
        <taxon>Roseivirga</taxon>
    </lineage>
</organism>
<protein>
    <submittedName>
        <fullName evidence="2">Uncharacterized protein</fullName>
    </submittedName>
</protein>
<keyword evidence="1" id="KW-1133">Transmembrane helix</keyword>
<keyword evidence="1" id="KW-0472">Membrane</keyword>
<feature type="transmembrane region" description="Helical" evidence="1">
    <location>
        <begin position="15"/>
        <end position="32"/>
    </location>
</feature>
<dbReference type="EMBL" id="LRDB01000051">
    <property type="protein sequence ID" value="KYG72369.1"/>
    <property type="molecule type" value="Genomic_DNA"/>
</dbReference>
<sequence>MWLQGDSSTSEQKTEFLSCFCLYPIMSFYKILYIKLYQFTLKTPSGDYNPEQIASMVLTLFVSINVAVLSLALMMLDIKEADVFFESYTPMIFVFISTALLNYFVFIRDGKYKKILNAYNQRHRSEKKAHTILSILYFLLSAVLLMVLI</sequence>